<dbReference type="EMBL" id="LFJN01000032">
    <property type="protein sequence ID" value="KPI36358.1"/>
    <property type="molecule type" value="Genomic_DNA"/>
</dbReference>
<gene>
    <name evidence="2" type="ORF">AB675_7252</name>
</gene>
<dbReference type="AlphaFoldDB" id="A0A0N0NJ05"/>
<accession>A0A0N0NJ05</accession>
<evidence type="ECO:0000313" key="3">
    <source>
        <dbReference type="Proteomes" id="UP000038010"/>
    </source>
</evidence>
<comment type="caution">
    <text evidence="2">The sequence shown here is derived from an EMBL/GenBank/DDBJ whole genome shotgun (WGS) entry which is preliminary data.</text>
</comment>
<evidence type="ECO:0000313" key="2">
    <source>
        <dbReference type="EMBL" id="KPI36358.1"/>
    </source>
</evidence>
<reference evidence="2 3" key="1">
    <citation type="submission" date="2015-06" db="EMBL/GenBank/DDBJ databases">
        <title>Draft genome of the ant-associated black yeast Phialophora attae CBS 131958.</title>
        <authorList>
            <person name="Moreno L.F."/>
            <person name="Stielow B.J."/>
            <person name="de Hoog S."/>
            <person name="Vicente V.A."/>
            <person name="Weiss V.A."/>
            <person name="de Vries M."/>
            <person name="Cruz L.M."/>
            <person name="Souza E.M."/>
        </authorList>
    </citation>
    <scope>NUCLEOTIDE SEQUENCE [LARGE SCALE GENOMIC DNA]</scope>
    <source>
        <strain evidence="2 3">CBS 131958</strain>
    </source>
</reference>
<proteinExistence type="predicted"/>
<feature type="compositionally biased region" description="Basic and acidic residues" evidence="1">
    <location>
        <begin position="171"/>
        <end position="197"/>
    </location>
</feature>
<keyword evidence="3" id="KW-1185">Reference proteome</keyword>
<dbReference type="RefSeq" id="XP_017996321.1">
    <property type="nucleotide sequence ID" value="XM_018147607.1"/>
</dbReference>
<feature type="region of interest" description="Disordered" evidence="1">
    <location>
        <begin position="145"/>
        <end position="206"/>
    </location>
</feature>
<dbReference type="Proteomes" id="UP000038010">
    <property type="component" value="Unassembled WGS sequence"/>
</dbReference>
<dbReference type="VEuPathDB" id="FungiDB:AB675_7252"/>
<name>A0A0N0NJ05_9EURO</name>
<sequence length="232" mass="26342">MTPEERKAAFGLHVKIDIKPVEADLTPGTSELREEDLVPLHHPPGGMTPEEREAAFGLHRTHETKPVKFNRIAGPSELREEDLVPFPRRRFPAAEFKHGPKTYQPIDPDKVVNDLLDTPEEASAAGYWWANGKAWYTRQGAVNSATASSSQRPVQVLSPKHHGTDYTSRNKLREDEEYEHVGRGVKDASSKLNGDKTSEDEDDEDWDYIQRKDTFPLDKKGDWILVKDDMLM</sequence>
<dbReference type="GeneID" id="28739487"/>
<evidence type="ECO:0000256" key="1">
    <source>
        <dbReference type="SAM" id="MobiDB-lite"/>
    </source>
</evidence>
<feature type="region of interest" description="Disordered" evidence="1">
    <location>
        <begin position="23"/>
        <end position="50"/>
    </location>
</feature>
<protein>
    <submittedName>
        <fullName evidence="2">Uncharacterized protein</fullName>
    </submittedName>
</protein>
<organism evidence="2 3">
    <name type="scientific">Cyphellophora attinorum</name>
    <dbReference type="NCBI Taxonomy" id="1664694"/>
    <lineage>
        <taxon>Eukaryota</taxon>
        <taxon>Fungi</taxon>
        <taxon>Dikarya</taxon>
        <taxon>Ascomycota</taxon>
        <taxon>Pezizomycotina</taxon>
        <taxon>Eurotiomycetes</taxon>
        <taxon>Chaetothyriomycetidae</taxon>
        <taxon>Chaetothyriales</taxon>
        <taxon>Cyphellophoraceae</taxon>
        <taxon>Cyphellophora</taxon>
    </lineage>
</organism>